<organism evidence="3 4">
    <name type="scientific">Allocoleopsis franciscana PCC 7113</name>
    <dbReference type="NCBI Taxonomy" id="1173027"/>
    <lineage>
        <taxon>Bacteria</taxon>
        <taxon>Bacillati</taxon>
        <taxon>Cyanobacteriota</taxon>
        <taxon>Cyanophyceae</taxon>
        <taxon>Coleofasciculales</taxon>
        <taxon>Coleofasciculaceae</taxon>
        <taxon>Allocoleopsis</taxon>
        <taxon>Allocoleopsis franciscana</taxon>
    </lineage>
</organism>
<evidence type="ECO:0000256" key="2">
    <source>
        <dbReference type="SAM" id="SignalP"/>
    </source>
</evidence>
<evidence type="ECO:0000313" key="4">
    <source>
        <dbReference type="Proteomes" id="UP000010471"/>
    </source>
</evidence>
<dbReference type="EMBL" id="CP003630">
    <property type="protein sequence ID" value="AFZ20672.1"/>
    <property type="molecule type" value="Genomic_DNA"/>
</dbReference>
<feature type="transmembrane region" description="Helical" evidence="1">
    <location>
        <begin position="39"/>
        <end position="62"/>
    </location>
</feature>
<feature type="signal peptide" evidence="2">
    <location>
        <begin position="1"/>
        <end position="22"/>
    </location>
</feature>
<proteinExistence type="predicted"/>
<name>K9WMC1_9CYAN</name>
<keyword evidence="2" id="KW-0732">Signal</keyword>
<accession>K9WMC1</accession>
<keyword evidence="1" id="KW-0472">Membrane</keyword>
<dbReference type="Proteomes" id="UP000010471">
    <property type="component" value="Chromosome"/>
</dbReference>
<feature type="chain" id="PRO_5003937376" evidence="2">
    <location>
        <begin position="23"/>
        <end position="78"/>
    </location>
</feature>
<dbReference type="STRING" id="1173027.Mic7113_5012"/>
<evidence type="ECO:0000313" key="3">
    <source>
        <dbReference type="EMBL" id="AFZ20672.1"/>
    </source>
</evidence>
<gene>
    <name evidence="3" type="ORF">Mic7113_5012</name>
</gene>
<dbReference type="HOGENOM" id="CLU_2618077_0_0_3"/>
<keyword evidence="4" id="KW-1185">Reference proteome</keyword>
<sequence>MKLIKKLSAGFLLTLGSMCLIAAAYAPFNHEISPEEQRSDAIACLLLGLPVTSAGGWMAWWLHQQGKKEKRDRLQSIF</sequence>
<dbReference type="AlphaFoldDB" id="K9WMC1"/>
<protein>
    <submittedName>
        <fullName evidence="3">Uncharacterized protein</fullName>
    </submittedName>
</protein>
<keyword evidence="1" id="KW-0812">Transmembrane</keyword>
<evidence type="ECO:0000256" key="1">
    <source>
        <dbReference type="SAM" id="Phobius"/>
    </source>
</evidence>
<dbReference type="OrthoDB" id="574450at2"/>
<dbReference type="RefSeq" id="WP_015184807.1">
    <property type="nucleotide sequence ID" value="NC_019738.1"/>
</dbReference>
<keyword evidence="1" id="KW-1133">Transmembrane helix</keyword>
<reference evidence="3 4" key="1">
    <citation type="submission" date="2012-06" db="EMBL/GenBank/DDBJ databases">
        <title>Finished chromosome of genome of Microcoleus sp. PCC 7113.</title>
        <authorList>
            <consortium name="US DOE Joint Genome Institute"/>
            <person name="Gugger M."/>
            <person name="Coursin T."/>
            <person name="Rippka R."/>
            <person name="Tandeau De Marsac N."/>
            <person name="Huntemann M."/>
            <person name="Wei C.-L."/>
            <person name="Han J."/>
            <person name="Detter J.C."/>
            <person name="Han C."/>
            <person name="Tapia R."/>
            <person name="Chen A."/>
            <person name="Kyrpides N."/>
            <person name="Mavromatis K."/>
            <person name="Markowitz V."/>
            <person name="Szeto E."/>
            <person name="Ivanova N."/>
            <person name="Pagani I."/>
            <person name="Pati A."/>
            <person name="Goodwin L."/>
            <person name="Nordberg H.P."/>
            <person name="Cantor M.N."/>
            <person name="Hua S.X."/>
            <person name="Woyke T."/>
            <person name="Kerfeld C.A."/>
        </authorList>
    </citation>
    <scope>NUCLEOTIDE SEQUENCE [LARGE SCALE GENOMIC DNA]</scope>
    <source>
        <strain evidence="3 4">PCC 7113</strain>
    </source>
</reference>
<dbReference type="KEGG" id="mic:Mic7113_5012"/>